<organism evidence="12 13">
    <name type="scientific">Pelusios castaneus</name>
    <name type="common">West African mud turtle</name>
    <dbReference type="NCBI Taxonomy" id="367368"/>
    <lineage>
        <taxon>Eukaryota</taxon>
        <taxon>Metazoa</taxon>
        <taxon>Chordata</taxon>
        <taxon>Craniata</taxon>
        <taxon>Vertebrata</taxon>
        <taxon>Euteleostomi</taxon>
        <taxon>Archelosauria</taxon>
        <taxon>Testudinata</taxon>
        <taxon>Testudines</taxon>
        <taxon>Pleurodira</taxon>
        <taxon>Pelomedusidae</taxon>
        <taxon>Pelusios</taxon>
    </lineage>
</organism>
<dbReference type="PANTHER" id="PTHR22069">
    <property type="entry name" value="MITOCHONDRIAL RIBOSOMAL PROTEIN S18"/>
    <property type="match status" value="1"/>
</dbReference>
<evidence type="ECO:0000256" key="5">
    <source>
        <dbReference type="ARBA" id="ARBA00023069"/>
    </source>
</evidence>
<dbReference type="GO" id="GO:0060294">
    <property type="term" value="P:cilium movement involved in cell motility"/>
    <property type="evidence" value="ECO:0007669"/>
    <property type="project" value="TreeGrafter"/>
</dbReference>
<evidence type="ECO:0000256" key="10">
    <source>
        <dbReference type="ARBA" id="ARBA00041080"/>
    </source>
</evidence>
<sequence>MLTTVTSEHLTDFLIDLNRFLHTVSLWEGDFTERKLRHRKVCLNCVEWSLLPPATEEMITQTAGLKGRFQGDPSYEYDPTEKKGEETERLYDEEGGPMIKEEIRLAATIDQIDKAVGIVPRGAFVKTPLGPVHENKNFEGLSLTEAKKLSSYFHFTEPVNLKNRTLLQKADLDPSIDFLDSLEHDIPKAGALLGEITLVVIEGGLWGLKYFTPPLLPYIALLI</sequence>
<comment type="similarity">
    <text evidence="9">Belongs to the flagellar radial spoke RSP9 family.</text>
</comment>
<evidence type="ECO:0000256" key="6">
    <source>
        <dbReference type="ARBA" id="ARBA00023212"/>
    </source>
</evidence>
<dbReference type="Proteomes" id="UP000694393">
    <property type="component" value="Unplaced"/>
</dbReference>
<name>A0A8C8RCB8_9SAUR</name>
<reference evidence="12" key="2">
    <citation type="submission" date="2025-09" db="UniProtKB">
        <authorList>
            <consortium name="Ensembl"/>
        </authorList>
    </citation>
    <scope>IDENTIFICATION</scope>
</reference>
<proteinExistence type="inferred from homology"/>
<evidence type="ECO:0000313" key="13">
    <source>
        <dbReference type="Proteomes" id="UP000694393"/>
    </source>
</evidence>
<keyword evidence="4" id="KW-0282">Flagellum</keyword>
<accession>A0A8C8RCB8</accession>
<keyword evidence="2" id="KW-0963">Cytoplasm</keyword>
<feature type="region of interest" description="Disordered" evidence="11">
    <location>
        <begin position="70"/>
        <end position="91"/>
    </location>
</feature>
<dbReference type="AlphaFoldDB" id="A0A8C8RCB8"/>
<dbReference type="GO" id="GO:0035082">
    <property type="term" value="P:axoneme assembly"/>
    <property type="evidence" value="ECO:0007669"/>
    <property type="project" value="InterPro"/>
</dbReference>
<evidence type="ECO:0000256" key="3">
    <source>
        <dbReference type="ARBA" id="ARBA00022794"/>
    </source>
</evidence>
<dbReference type="PANTHER" id="PTHR22069:SF0">
    <property type="entry name" value="RADIAL SPOKE HEAD PROTEIN 9 HOMOLOG"/>
    <property type="match status" value="1"/>
</dbReference>
<dbReference type="InterPro" id="IPR055316">
    <property type="entry name" value="RSP9"/>
</dbReference>
<evidence type="ECO:0000313" key="12">
    <source>
        <dbReference type="Ensembl" id="ENSPCEP00000003082.1"/>
    </source>
</evidence>
<evidence type="ECO:0000256" key="1">
    <source>
        <dbReference type="ARBA" id="ARBA00004611"/>
    </source>
</evidence>
<evidence type="ECO:0000256" key="8">
    <source>
        <dbReference type="ARBA" id="ARBA00037822"/>
    </source>
</evidence>
<evidence type="ECO:0000256" key="7">
    <source>
        <dbReference type="ARBA" id="ARBA00023273"/>
    </source>
</evidence>
<evidence type="ECO:0000256" key="2">
    <source>
        <dbReference type="ARBA" id="ARBA00022490"/>
    </source>
</evidence>
<dbReference type="Ensembl" id="ENSPCET00000003190.1">
    <property type="protein sequence ID" value="ENSPCEP00000003082.1"/>
    <property type="gene ID" value="ENSPCEG00000002492.1"/>
</dbReference>
<reference evidence="12" key="1">
    <citation type="submission" date="2025-08" db="UniProtKB">
        <authorList>
            <consortium name="Ensembl"/>
        </authorList>
    </citation>
    <scope>IDENTIFICATION</scope>
</reference>
<keyword evidence="7" id="KW-0966">Cell projection</keyword>
<keyword evidence="3" id="KW-0970">Cilium biogenesis/degradation</keyword>
<dbReference type="GO" id="GO:0005930">
    <property type="term" value="C:axoneme"/>
    <property type="evidence" value="ECO:0007669"/>
    <property type="project" value="TreeGrafter"/>
</dbReference>
<keyword evidence="5" id="KW-0969">Cilium</keyword>
<protein>
    <recommendedName>
        <fullName evidence="10">Radial spoke head protein 9 homolog</fullName>
    </recommendedName>
</protein>
<keyword evidence="13" id="KW-1185">Reference proteome</keyword>
<evidence type="ECO:0000256" key="11">
    <source>
        <dbReference type="SAM" id="MobiDB-lite"/>
    </source>
</evidence>
<dbReference type="GO" id="GO:0044458">
    <property type="term" value="P:motile cilium assembly"/>
    <property type="evidence" value="ECO:0007669"/>
    <property type="project" value="TreeGrafter"/>
</dbReference>
<comment type="subcellular location">
    <subcellularLocation>
        <location evidence="8">Cell projection</location>
        <location evidence="8">Kinocilium</location>
    </subcellularLocation>
    <subcellularLocation>
        <location evidence="1">Cytoplasm</location>
        <location evidence="1">Cytoskeleton</location>
        <location evidence="1">Flagellum axoneme</location>
    </subcellularLocation>
</comment>
<evidence type="ECO:0000256" key="9">
    <source>
        <dbReference type="ARBA" id="ARBA00038319"/>
    </source>
</evidence>
<keyword evidence="6" id="KW-0206">Cytoskeleton</keyword>
<dbReference type="GO" id="GO:0060091">
    <property type="term" value="C:kinocilium"/>
    <property type="evidence" value="ECO:0007669"/>
    <property type="project" value="UniProtKB-SubCell"/>
</dbReference>
<feature type="compositionally biased region" description="Basic and acidic residues" evidence="11">
    <location>
        <begin position="79"/>
        <end position="91"/>
    </location>
</feature>
<evidence type="ECO:0000256" key="4">
    <source>
        <dbReference type="ARBA" id="ARBA00022846"/>
    </source>
</evidence>